<evidence type="ECO:0000313" key="8">
    <source>
        <dbReference type="Proteomes" id="UP001241603"/>
    </source>
</evidence>
<reference evidence="7 8" key="1">
    <citation type="submission" date="2023-07" db="EMBL/GenBank/DDBJ databases">
        <title>Genomic Encyclopedia of Type Strains, Phase IV (KMG-IV): sequencing the most valuable type-strain genomes for metagenomic binning, comparative biology and taxonomic classification.</title>
        <authorList>
            <person name="Goeker M."/>
        </authorList>
    </citation>
    <scope>NUCLEOTIDE SEQUENCE [LARGE SCALE GENOMIC DNA]</scope>
    <source>
        <strain evidence="7 8">B6-8</strain>
    </source>
</reference>
<evidence type="ECO:0000256" key="6">
    <source>
        <dbReference type="SAM" id="SignalP"/>
    </source>
</evidence>
<dbReference type="SUPFAM" id="SSF53850">
    <property type="entry name" value="Periplasmic binding protein-like II"/>
    <property type="match status" value="1"/>
</dbReference>
<dbReference type="Gene3D" id="3.40.190.10">
    <property type="entry name" value="Periplasmic binding protein-like II"/>
    <property type="match status" value="2"/>
</dbReference>
<dbReference type="PRINTS" id="PR00909">
    <property type="entry name" value="SPERMDNBNDNG"/>
</dbReference>
<evidence type="ECO:0000256" key="2">
    <source>
        <dbReference type="ARBA" id="ARBA00022448"/>
    </source>
</evidence>
<evidence type="ECO:0000256" key="3">
    <source>
        <dbReference type="ARBA" id="ARBA00022729"/>
    </source>
</evidence>
<dbReference type="PIRSF" id="PIRSF019574">
    <property type="entry name" value="Periplasmic_polyamine_BP"/>
    <property type="match status" value="1"/>
</dbReference>
<dbReference type="EMBL" id="JAUSVO010000001">
    <property type="protein sequence ID" value="MDQ0435920.1"/>
    <property type="molecule type" value="Genomic_DNA"/>
</dbReference>
<dbReference type="InterPro" id="IPR001188">
    <property type="entry name" value="Sperm_putr-bd"/>
</dbReference>
<comment type="subcellular location">
    <subcellularLocation>
        <location evidence="1 5">Periplasm</location>
    </subcellularLocation>
</comment>
<dbReference type="PANTHER" id="PTHR30222">
    <property type="entry name" value="SPERMIDINE/PUTRESCINE-BINDING PERIPLASMIC PROTEIN"/>
    <property type="match status" value="1"/>
</dbReference>
<evidence type="ECO:0000256" key="1">
    <source>
        <dbReference type="ARBA" id="ARBA00004418"/>
    </source>
</evidence>
<accession>A0ABU0H0T9</accession>
<keyword evidence="3 6" id="KW-0732">Signal</keyword>
<evidence type="ECO:0000313" key="7">
    <source>
        <dbReference type="EMBL" id="MDQ0435920.1"/>
    </source>
</evidence>
<dbReference type="InterPro" id="IPR006059">
    <property type="entry name" value="SBP"/>
</dbReference>
<comment type="similarity">
    <text evidence="5">Belongs to the bacterial solute-binding protein PotD/PotF family.</text>
</comment>
<sequence length="355" mass="38478">MKTHRLPTRRSHGVAVALLSLAAASSAATAAHAEEGKELRIYNWSSYTAPDMIEKFERETGIKVSIDTYDSNETLLAKLSAGSSGYDIAVASSDFVPIMIEQGLIQPIDASTFKNYEHLAPEWKTREWDPGNHYSIVWNWGTTSAVVDTAVYKGPTDSLGLLFNPPAELQGKIGMSGAMSEVISLALVYLGKPQCTSEKEDLKALSALLEAQKPFVKVYDAAGVAERLGAGELVASQTWSGAAYQARQQRASLHYIYGKEGVYGWADNAVVPKTAQHPENAKAFLNFLLQPENAAMLSNFTGSQNGITGSSAFMTKALAEAPEINPPKDEKISFGHVCPEAATRAYDRIWTKVRG</sequence>
<feature type="chain" id="PRO_5045252164" description="Putrescine-binding periplasmic protein" evidence="6">
    <location>
        <begin position="34"/>
        <end position="355"/>
    </location>
</feature>
<organism evidence="7 8">
    <name type="scientific">Kaistia dalseonensis</name>
    <dbReference type="NCBI Taxonomy" id="410840"/>
    <lineage>
        <taxon>Bacteria</taxon>
        <taxon>Pseudomonadati</taxon>
        <taxon>Pseudomonadota</taxon>
        <taxon>Alphaproteobacteria</taxon>
        <taxon>Hyphomicrobiales</taxon>
        <taxon>Kaistiaceae</taxon>
        <taxon>Kaistia</taxon>
    </lineage>
</organism>
<feature type="signal peptide" evidence="6">
    <location>
        <begin position="1"/>
        <end position="33"/>
    </location>
</feature>
<dbReference type="RefSeq" id="WP_266346875.1">
    <property type="nucleotide sequence ID" value="NZ_JAPKNG010000001.1"/>
</dbReference>
<protein>
    <recommendedName>
        <fullName evidence="5">Putrescine-binding periplasmic protein</fullName>
    </recommendedName>
</protein>
<proteinExistence type="inferred from homology"/>
<dbReference type="Pfam" id="PF13416">
    <property type="entry name" value="SBP_bac_8"/>
    <property type="match status" value="1"/>
</dbReference>
<evidence type="ECO:0000256" key="4">
    <source>
        <dbReference type="ARBA" id="ARBA00022764"/>
    </source>
</evidence>
<keyword evidence="4 5" id="KW-0574">Periplasm</keyword>
<evidence type="ECO:0000256" key="5">
    <source>
        <dbReference type="PIRNR" id="PIRNR019574"/>
    </source>
</evidence>
<keyword evidence="2 5" id="KW-0813">Transport</keyword>
<dbReference type="PANTHER" id="PTHR30222:SF12">
    <property type="entry name" value="NORSPERMIDINE SENSOR"/>
    <property type="match status" value="1"/>
</dbReference>
<comment type="caution">
    <text evidence="7">The sequence shown here is derived from an EMBL/GenBank/DDBJ whole genome shotgun (WGS) entry which is preliminary data.</text>
</comment>
<comment type="function">
    <text evidence="5">Required for the activity of the bacterial periplasmic transport system of putrescine.</text>
</comment>
<dbReference type="Proteomes" id="UP001241603">
    <property type="component" value="Unassembled WGS sequence"/>
</dbReference>
<name>A0ABU0H0T9_9HYPH</name>
<gene>
    <name evidence="7" type="ORF">QO014_000290</name>
</gene>
<keyword evidence="8" id="KW-1185">Reference proteome</keyword>